<gene>
    <name evidence="5" type="ORF">LMF89_03120</name>
</gene>
<dbReference type="Proteomes" id="UP001165492">
    <property type="component" value="Unassembled WGS sequence"/>
</dbReference>
<protein>
    <submittedName>
        <fullName evidence="5">NUDIX hydrolase</fullName>
    </submittedName>
</protein>
<dbReference type="Gene3D" id="3.90.79.10">
    <property type="entry name" value="Nucleoside Triphosphate Pyrophosphohydrolase"/>
    <property type="match status" value="1"/>
</dbReference>
<accession>A0ABS8HN40</accession>
<evidence type="ECO:0000313" key="6">
    <source>
        <dbReference type="Proteomes" id="UP001165492"/>
    </source>
</evidence>
<dbReference type="RefSeq" id="WP_229533846.1">
    <property type="nucleotide sequence ID" value="NZ_JAJHJB010000003.1"/>
</dbReference>
<keyword evidence="6" id="KW-1185">Reference proteome</keyword>
<keyword evidence="2 3" id="KW-0378">Hydrolase</keyword>
<dbReference type="Pfam" id="PF00293">
    <property type="entry name" value="NUDIX"/>
    <property type="match status" value="1"/>
</dbReference>
<dbReference type="PROSITE" id="PS00893">
    <property type="entry name" value="NUDIX_BOX"/>
    <property type="match status" value="1"/>
</dbReference>
<dbReference type="GO" id="GO:0016787">
    <property type="term" value="F:hydrolase activity"/>
    <property type="evidence" value="ECO:0007669"/>
    <property type="project" value="UniProtKB-KW"/>
</dbReference>
<evidence type="ECO:0000313" key="5">
    <source>
        <dbReference type="EMBL" id="MCC5464352.1"/>
    </source>
</evidence>
<dbReference type="CDD" id="cd03424">
    <property type="entry name" value="NUDIX_ADPRase_Nudt5_UGPPase_Nudt14"/>
    <property type="match status" value="1"/>
</dbReference>
<evidence type="ECO:0000256" key="3">
    <source>
        <dbReference type="RuleBase" id="RU003476"/>
    </source>
</evidence>
<proteinExistence type="inferred from homology"/>
<comment type="caution">
    <text evidence="5">The sequence shown here is derived from an EMBL/GenBank/DDBJ whole genome shotgun (WGS) entry which is preliminary data.</text>
</comment>
<dbReference type="SUPFAM" id="SSF55811">
    <property type="entry name" value="Nudix"/>
    <property type="match status" value="1"/>
</dbReference>
<dbReference type="PROSITE" id="PS51462">
    <property type="entry name" value="NUDIX"/>
    <property type="match status" value="1"/>
</dbReference>
<dbReference type="PRINTS" id="PR00502">
    <property type="entry name" value="NUDIXFAMILY"/>
</dbReference>
<name>A0ABS8HN40_9FIRM</name>
<organism evidence="5 6">
    <name type="scientific">Pelosinus baikalensis</name>
    <dbReference type="NCBI Taxonomy" id="2892015"/>
    <lineage>
        <taxon>Bacteria</taxon>
        <taxon>Bacillati</taxon>
        <taxon>Bacillota</taxon>
        <taxon>Negativicutes</taxon>
        <taxon>Selenomonadales</taxon>
        <taxon>Sporomusaceae</taxon>
        <taxon>Pelosinus</taxon>
    </lineage>
</organism>
<dbReference type="InterPro" id="IPR000086">
    <property type="entry name" value="NUDIX_hydrolase_dom"/>
</dbReference>
<sequence length="175" mass="19530">MSNLIEKSLVSKVVFKGNLLNVFSDQVELPNGKKASREYIKHPGAVAVVPITQEGNIVLVRQYRYPIGKLLLEVPAGKLDKGEQPDECALRELEEETGYVAKNIKKIASIYTTPGFTDEIIHLYRAEDLILSKPSPDEDEFLDVEIYTKEEIKQMIADGRINDAKSMLALLLAGI</sequence>
<evidence type="ECO:0000256" key="1">
    <source>
        <dbReference type="ARBA" id="ARBA00001946"/>
    </source>
</evidence>
<evidence type="ECO:0000256" key="2">
    <source>
        <dbReference type="ARBA" id="ARBA00022801"/>
    </source>
</evidence>
<dbReference type="InterPro" id="IPR020476">
    <property type="entry name" value="Nudix_hydrolase"/>
</dbReference>
<comment type="cofactor">
    <cofactor evidence="1">
        <name>Mg(2+)</name>
        <dbReference type="ChEBI" id="CHEBI:18420"/>
    </cofactor>
</comment>
<dbReference type="InterPro" id="IPR015797">
    <property type="entry name" value="NUDIX_hydrolase-like_dom_sf"/>
</dbReference>
<dbReference type="InterPro" id="IPR020084">
    <property type="entry name" value="NUDIX_hydrolase_CS"/>
</dbReference>
<reference evidence="5" key="1">
    <citation type="submission" date="2021-11" db="EMBL/GenBank/DDBJ databases">
        <title>Description of a new species Pelosinus isolated from the bottom sediments of Lake Baikal.</title>
        <authorList>
            <person name="Zakharyuk A."/>
        </authorList>
    </citation>
    <scope>NUCLEOTIDE SEQUENCE</scope>
    <source>
        <strain evidence="5">Bkl1</strain>
    </source>
</reference>
<dbReference type="PANTHER" id="PTHR11839">
    <property type="entry name" value="UDP/ADP-SUGAR PYROPHOSPHATASE"/>
    <property type="match status" value="1"/>
</dbReference>
<comment type="similarity">
    <text evidence="3">Belongs to the Nudix hydrolase family.</text>
</comment>
<feature type="domain" description="Nudix hydrolase" evidence="4">
    <location>
        <begin position="40"/>
        <end position="169"/>
    </location>
</feature>
<dbReference type="PANTHER" id="PTHR11839:SF18">
    <property type="entry name" value="NUDIX HYDROLASE DOMAIN-CONTAINING PROTEIN"/>
    <property type="match status" value="1"/>
</dbReference>
<dbReference type="EMBL" id="JAJHJB010000003">
    <property type="protein sequence ID" value="MCC5464352.1"/>
    <property type="molecule type" value="Genomic_DNA"/>
</dbReference>
<evidence type="ECO:0000259" key="4">
    <source>
        <dbReference type="PROSITE" id="PS51462"/>
    </source>
</evidence>